<evidence type="ECO:0008006" key="3">
    <source>
        <dbReference type="Google" id="ProtNLM"/>
    </source>
</evidence>
<reference evidence="1 2" key="1">
    <citation type="journal article" date="2016" name="Sci. Rep.">
        <title>Metabolic traits of an uncultured archaeal lineage -MSBL1- from brine pools of the Red Sea.</title>
        <authorList>
            <person name="Mwirichia R."/>
            <person name="Alam I."/>
            <person name="Rashid M."/>
            <person name="Vinu M."/>
            <person name="Ba-Alawi W."/>
            <person name="Anthony Kamau A."/>
            <person name="Kamanda Ngugi D."/>
            <person name="Goker M."/>
            <person name="Klenk H.P."/>
            <person name="Bajic V."/>
            <person name="Stingl U."/>
        </authorList>
    </citation>
    <scope>NUCLEOTIDE SEQUENCE [LARGE SCALE GENOMIC DNA]</scope>
    <source>
        <strain evidence="1">SCGC-AAA261F19</strain>
    </source>
</reference>
<name>A0A133V6R9_9EURY</name>
<protein>
    <recommendedName>
        <fullName evidence="3">Methanogenesis marker 14 protein</fullName>
    </recommendedName>
</protein>
<sequence length="413" mass="44828">MRVILHIREIERKKLDPGKISDHHVVVGLIDLGDSVTRFTLLTRDKRKEKSYFLGEAASPAEDLLGCTSGRAEFKTITGIQFARNSLERVMAQLSSLGLADADIGAERVDYIVCTSDAVDCEGSYKGDGLLQAMKNSCKSIFGKECLSPTLPSETTRSELAANVNKAVLVARGMRREIESRYWSLKSTIYIDLSTSLSGLSTIDGSPSSMNGILTGLGGSIFDALAKGYGNEEEITGVSPNSTKDGGRIYEGEAEDLAAKSAELIEVGRVPAGRSRVGMVPVDVNKSYDLNVKMIGCDVGKNGSNLYQLTQLGRRAASYGLATLRSMIDKVCARLIGKLMKTADEEELLLKNTTLGISGHETFEEGRRKLIVEFLKEIGLKRVADRTIFVEDAAPRGAIETALYYSLKNESFG</sequence>
<accession>A0A133V6R9</accession>
<dbReference type="InterPro" id="IPR008303">
    <property type="entry name" value="Methan_mark_14"/>
</dbReference>
<dbReference type="EMBL" id="LHXZ01000070">
    <property type="protein sequence ID" value="KXB02139.1"/>
    <property type="molecule type" value="Genomic_DNA"/>
</dbReference>
<proteinExistence type="predicted"/>
<dbReference type="Proteomes" id="UP000070565">
    <property type="component" value="Unassembled WGS sequence"/>
</dbReference>
<comment type="caution">
    <text evidence="1">The sequence shown here is derived from an EMBL/GenBank/DDBJ whole genome shotgun (WGS) entry which is preliminary data.</text>
</comment>
<keyword evidence="2" id="KW-1185">Reference proteome</keyword>
<evidence type="ECO:0000313" key="2">
    <source>
        <dbReference type="Proteomes" id="UP000070565"/>
    </source>
</evidence>
<organism evidence="1 2">
    <name type="scientific">candidate division MSBL1 archaeon SCGC-AAA261F19</name>
    <dbReference type="NCBI Taxonomy" id="1698275"/>
    <lineage>
        <taxon>Archaea</taxon>
        <taxon>Methanobacteriati</taxon>
        <taxon>Methanobacteriota</taxon>
        <taxon>candidate division MSBL1</taxon>
    </lineage>
</organism>
<dbReference type="AlphaFoldDB" id="A0A133V6R9"/>
<gene>
    <name evidence="1" type="ORF">AKJ45_03690</name>
</gene>
<evidence type="ECO:0000313" key="1">
    <source>
        <dbReference type="EMBL" id="KXB02139.1"/>
    </source>
</evidence>
<dbReference type="Pfam" id="PF09887">
    <property type="entry name" value="DUF2114"/>
    <property type="match status" value="1"/>
</dbReference>